<evidence type="ECO:0008006" key="7">
    <source>
        <dbReference type="Google" id="ProtNLM"/>
    </source>
</evidence>
<protein>
    <recommendedName>
        <fullName evidence="7">Mce-associated membrane protein</fullName>
    </recommendedName>
</protein>
<dbReference type="GO" id="GO:0016020">
    <property type="term" value="C:membrane"/>
    <property type="evidence" value="ECO:0007669"/>
    <property type="project" value="UniProtKB-SubCell"/>
</dbReference>
<name>A0A066U1J8_9PSEU</name>
<keyword evidence="2 4" id="KW-0472">Membrane</keyword>
<evidence type="ECO:0000313" key="5">
    <source>
        <dbReference type="EMBL" id="KDN21321.1"/>
    </source>
</evidence>
<feature type="region of interest" description="Disordered" evidence="3">
    <location>
        <begin position="1"/>
        <end position="48"/>
    </location>
</feature>
<dbReference type="eggNOG" id="ENOG5033XRE">
    <property type="taxonomic scope" value="Bacteria"/>
</dbReference>
<organism evidence="5 6">
    <name type="scientific">Amycolatopsis rifamycinica</name>
    <dbReference type="NCBI Taxonomy" id="287986"/>
    <lineage>
        <taxon>Bacteria</taxon>
        <taxon>Bacillati</taxon>
        <taxon>Actinomycetota</taxon>
        <taxon>Actinomycetes</taxon>
        <taxon>Pseudonocardiales</taxon>
        <taxon>Pseudonocardiaceae</taxon>
        <taxon>Amycolatopsis</taxon>
    </lineage>
</organism>
<evidence type="ECO:0000256" key="4">
    <source>
        <dbReference type="SAM" id="Phobius"/>
    </source>
</evidence>
<proteinExistence type="predicted"/>
<dbReference type="STRING" id="287986.DV20_15640"/>
<comment type="caution">
    <text evidence="5">The sequence shown here is derived from an EMBL/GenBank/DDBJ whole genome shotgun (WGS) entry which is preliminary data.</text>
</comment>
<dbReference type="PANTHER" id="PTHR37042:SF4">
    <property type="entry name" value="OUTER MEMBRANE PROTEIN RV1973"/>
    <property type="match status" value="1"/>
</dbReference>
<evidence type="ECO:0000313" key="6">
    <source>
        <dbReference type="Proteomes" id="UP000027345"/>
    </source>
</evidence>
<evidence type="ECO:0000256" key="1">
    <source>
        <dbReference type="ARBA" id="ARBA00004370"/>
    </source>
</evidence>
<feature type="compositionally biased region" description="Low complexity" evidence="3">
    <location>
        <begin position="16"/>
        <end position="39"/>
    </location>
</feature>
<dbReference type="RefSeq" id="WP_235190847.1">
    <property type="nucleotide sequence ID" value="NZ_JMQI01000028.1"/>
</dbReference>
<gene>
    <name evidence="5" type="ORF">DV20_15640</name>
</gene>
<accession>A0A066U1J8</accession>
<comment type="subcellular location">
    <subcellularLocation>
        <location evidence="1">Membrane</location>
    </subcellularLocation>
</comment>
<keyword evidence="4" id="KW-0812">Transmembrane</keyword>
<evidence type="ECO:0000256" key="2">
    <source>
        <dbReference type="ARBA" id="ARBA00023136"/>
    </source>
</evidence>
<evidence type="ECO:0000256" key="3">
    <source>
        <dbReference type="SAM" id="MobiDB-lite"/>
    </source>
</evidence>
<feature type="transmembrane region" description="Helical" evidence="4">
    <location>
        <begin position="53"/>
        <end position="75"/>
    </location>
</feature>
<keyword evidence="4" id="KW-1133">Transmembrane helix</keyword>
<sequence>MSTADAPAATEEEPEVTVPAADPGETTGTGTTPESSETSETSEDDAPSRRRPVLLPLLIAVSVLLAAAGVVFTIAARSAADDPATANRALTDVGATADVTSAVTLALNRIFSYSYDKTDVTGQAARDVLRGDARATYDRLFAQVKEKAPAQKLVLTTRVTSSAVQEIRDGHARLLVFLDQFATRADNNSSSSAAAQLSVTAERKGNTWKITGLTPR</sequence>
<dbReference type="Proteomes" id="UP000027345">
    <property type="component" value="Unassembled WGS sequence"/>
</dbReference>
<keyword evidence="6" id="KW-1185">Reference proteome</keyword>
<reference evidence="5 6" key="1">
    <citation type="submission" date="2014-05" db="EMBL/GenBank/DDBJ databases">
        <title>Draft genome sequence of Amycolatopsis rifamycinica DSM 46095.</title>
        <authorList>
            <person name="Lal R."/>
            <person name="Saxena A."/>
            <person name="Kumari R."/>
            <person name="Mukherjee U."/>
            <person name="Singh P."/>
            <person name="Sangwan N."/>
            <person name="Mahato N.K."/>
        </authorList>
    </citation>
    <scope>NUCLEOTIDE SEQUENCE [LARGE SCALE GENOMIC DNA]</scope>
    <source>
        <strain evidence="5 6">DSM 46095</strain>
    </source>
</reference>
<dbReference type="PANTHER" id="PTHR37042">
    <property type="entry name" value="OUTER MEMBRANE PROTEIN RV1973"/>
    <property type="match status" value="1"/>
</dbReference>
<dbReference type="EMBL" id="JMQI01000028">
    <property type="protein sequence ID" value="KDN21321.1"/>
    <property type="molecule type" value="Genomic_DNA"/>
</dbReference>
<dbReference type="AlphaFoldDB" id="A0A066U1J8"/>